<dbReference type="CDD" id="cd00082">
    <property type="entry name" value="HisKA"/>
    <property type="match status" value="1"/>
</dbReference>
<evidence type="ECO:0000256" key="3">
    <source>
        <dbReference type="ARBA" id="ARBA00022553"/>
    </source>
</evidence>
<dbReference type="RefSeq" id="WP_133326300.1">
    <property type="nucleotide sequence ID" value="NZ_SMYL01000002.1"/>
</dbReference>
<evidence type="ECO:0000256" key="7">
    <source>
        <dbReference type="ARBA" id="ARBA00022840"/>
    </source>
</evidence>
<dbReference type="InterPro" id="IPR035965">
    <property type="entry name" value="PAS-like_dom_sf"/>
</dbReference>
<keyword evidence="5" id="KW-0547">Nucleotide-binding</keyword>
<evidence type="ECO:0000259" key="10">
    <source>
        <dbReference type="PROSITE" id="PS50109"/>
    </source>
</evidence>
<dbReference type="Pfam" id="PF00512">
    <property type="entry name" value="HisKA"/>
    <property type="match status" value="1"/>
</dbReference>
<dbReference type="Gene3D" id="3.30.450.20">
    <property type="entry name" value="PAS domain"/>
    <property type="match status" value="1"/>
</dbReference>
<feature type="domain" description="PAS" evidence="11">
    <location>
        <begin position="291"/>
        <end position="363"/>
    </location>
</feature>
<feature type="transmembrane region" description="Helical" evidence="9">
    <location>
        <begin position="12"/>
        <end position="37"/>
    </location>
</feature>
<name>A0A4R5W3R9_9BURK</name>
<feature type="domain" description="PAC" evidence="12">
    <location>
        <begin position="367"/>
        <end position="419"/>
    </location>
</feature>
<dbReference type="InterPro" id="IPR000014">
    <property type="entry name" value="PAS"/>
</dbReference>
<feature type="transmembrane region" description="Helical" evidence="9">
    <location>
        <begin position="253"/>
        <end position="272"/>
    </location>
</feature>
<dbReference type="PROSITE" id="PS50112">
    <property type="entry name" value="PAS"/>
    <property type="match status" value="1"/>
</dbReference>
<evidence type="ECO:0000256" key="9">
    <source>
        <dbReference type="SAM" id="Phobius"/>
    </source>
</evidence>
<dbReference type="SMART" id="SM00091">
    <property type="entry name" value="PAS"/>
    <property type="match status" value="2"/>
</dbReference>
<evidence type="ECO:0000313" key="13">
    <source>
        <dbReference type="EMBL" id="TDK67242.1"/>
    </source>
</evidence>
<evidence type="ECO:0000256" key="2">
    <source>
        <dbReference type="ARBA" id="ARBA00012438"/>
    </source>
</evidence>
<dbReference type="PROSITE" id="PS50113">
    <property type="entry name" value="PAC"/>
    <property type="match status" value="1"/>
</dbReference>
<dbReference type="NCBIfam" id="TIGR00229">
    <property type="entry name" value="sensory_box"/>
    <property type="match status" value="1"/>
</dbReference>
<dbReference type="PROSITE" id="PS50109">
    <property type="entry name" value="HIS_KIN"/>
    <property type="match status" value="1"/>
</dbReference>
<dbReference type="SMART" id="SM00387">
    <property type="entry name" value="HATPase_c"/>
    <property type="match status" value="1"/>
</dbReference>
<evidence type="ECO:0000256" key="6">
    <source>
        <dbReference type="ARBA" id="ARBA00022777"/>
    </source>
</evidence>
<dbReference type="CDD" id="cd00130">
    <property type="entry name" value="PAS"/>
    <property type="match status" value="1"/>
</dbReference>
<evidence type="ECO:0000259" key="12">
    <source>
        <dbReference type="PROSITE" id="PS50113"/>
    </source>
</evidence>
<dbReference type="SUPFAM" id="SSF55874">
    <property type="entry name" value="ATPase domain of HSP90 chaperone/DNA topoisomerase II/histidine kinase"/>
    <property type="match status" value="1"/>
</dbReference>
<dbReference type="AlphaFoldDB" id="A0A4R5W3R9"/>
<dbReference type="Gene3D" id="1.10.287.130">
    <property type="match status" value="1"/>
</dbReference>
<evidence type="ECO:0000256" key="1">
    <source>
        <dbReference type="ARBA" id="ARBA00000085"/>
    </source>
</evidence>
<dbReference type="SUPFAM" id="SSF55785">
    <property type="entry name" value="PYP-like sensor domain (PAS domain)"/>
    <property type="match status" value="2"/>
</dbReference>
<dbReference type="InterPro" id="IPR005467">
    <property type="entry name" value="His_kinase_dom"/>
</dbReference>
<reference evidence="13 14" key="1">
    <citation type="submission" date="2019-03" db="EMBL/GenBank/DDBJ databases">
        <title>Sapientia aquatica gen. nov., sp. nov., isolated from a crater lake.</title>
        <authorList>
            <person name="Felfoldi T."/>
            <person name="Szabo A."/>
            <person name="Toth E."/>
            <person name="Schumann P."/>
            <person name="Keki Z."/>
            <person name="Marialigeti K."/>
            <person name="Mathe I."/>
        </authorList>
    </citation>
    <scope>NUCLEOTIDE SEQUENCE [LARGE SCALE GENOMIC DNA]</scope>
    <source>
        <strain evidence="13 14">SA-152</strain>
    </source>
</reference>
<keyword evidence="14" id="KW-1185">Reference proteome</keyword>
<protein>
    <recommendedName>
        <fullName evidence="2">histidine kinase</fullName>
        <ecNumber evidence="2">2.7.13.3</ecNumber>
    </recommendedName>
</protein>
<dbReference type="InterPro" id="IPR036097">
    <property type="entry name" value="HisK_dim/P_sf"/>
</dbReference>
<organism evidence="13 14">
    <name type="scientific">Sapientia aquatica</name>
    <dbReference type="NCBI Taxonomy" id="1549640"/>
    <lineage>
        <taxon>Bacteria</taxon>
        <taxon>Pseudomonadati</taxon>
        <taxon>Pseudomonadota</taxon>
        <taxon>Betaproteobacteria</taxon>
        <taxon>Burkholderiales</taxon>
        <taxon>Oxalobacteraceae</taxon>
        <taxon>Sapientia</taxon>
    </lineage>
</organism>
<dbReference type="EMBL" id="SMYL01000002">
    <property type="protein sequence ID" value="TDK67242.1"/>
    <property type="molecule type" value="Genomic_DNA"/>
</dbReference>
<keyword evidence="9" id="KW-1133">Transmembrane helix</keyword>
<keyword evidence="4" id="KW-0808">Transferase</keyword>
<evidence type="ECO:0000256" key="4">
    <source>
        <dbReference type="ARBA" id="ARBA00022679"/>
    </source>
</evidence>
<dbReference type="PRINTS" id="PR00344">
    <property type="entry name" value="BCTRLSENSOR"/>
</dbReference>
<dbReference type="GO" id="GO:0005524">
    <property type="term" value="F:ATP binding"/>
    <property type="evidence" value="ECO:0007669"/>
    <property type="project" value="UniProtKB-KW"/>
</dbReference>
<gene>
    <name evidence="13" type="ORF">E2I14_05630</name>
</gene>
<dbReference type="OrthoDB" id="1931120at2"/>
<dbReference type="GO" id="GO:0000155">
    <property type="term" value="F:phosphorelay sensor kinase activity"/>
    <property type="evidence" value="ECO:0007669"/>
    <property type="project" value="InterPro"/>
</dbReference>
<keyword evidence="8" id="KW-0902">Two-component regulatory system</keyword>
<evidence type="ECO:0000313" key="14">
    <source>
        <dbReference type="Proteomes" id="UP000294829"/>
    </source>
</evidence>
<keyword evidence="9" id="KW-0472">Membrane</keyword>
<dbReference type="Pfam" id="PF00989">
    <property type="entry name" value="PAS"/>
    <property type="match status" value="1"/>
</dbReference>
<dbReference type="PANTHER" id="PTHR43065">
    <property type="entry name" value="SENSOR HISTIDINE KINASE"/>
    <property type="match status" value="1"/>
</dbReference>
<dbReference type="Pfam" id="PF02518">
    <property type="entry name" value="HATPase_c"/>
    <property type="match status" value="1"/>
</dbReference>
<dbReference type="GO" id="GO:0006355">
    <property type="term" value="P:regulation of DNA-templated transcription"/>
    <property type="evidence" value="ECO:0007669"/>
    <property type="project" value="InterPro"/>
</dbReference>
<keyword evidence="9" id="KW-0812">Transmembrane</keyword>
<feature type="domain" description="Histidine kinase" evidence="10">
    <location>
        <begin position="547"/>
        <end position="762"/>
    </location>
</feature>
<dbReference type="Proteomes" id="UP000294829">
    <property type="component" value="Unassembled WGS sequence"/>
</dbReference>
<keyword evidence="6 13" id="KW-0418">Kinase</keyword>
<dbReference type="SUPFAM" id="SSF47384">
    <property type="entry name" value="Homodimeric domain of signal transducing histidine kinase"/>
    <property type="match status" value="1"/>
</dbReference>
<dbReference type="SMART" id="SM00388">
    <property type="entry name" value="HisKA"/>
    <property type="match status" value="1"/>
</dbReference>
<evidence type="ECO:0000256" key="5">
    <source>
        <dbReference type="ARBA" id="ARBA00022741"/>
    </source>
</evidence>
<dbReference type="PANTHER" id="PTHR43065:SF10">
    <property type="entry name" value="PEROXIDE STRESS-ACTIVATED HISTIDINE KINASE MAK3"/>
    <property type="match status" value="1"/>
</dbReference>
<accession>A0A4R5W3R9</accession>
<dbReference type="InterPro" id="IPR036890">
    <property type="entry name" value="HATPase_C_sf"/>
</dbReference>
<proteinExistence type="predicted"/>
<comment type="caution">
    <text evidence="13">The sequence shown here is derived from an EMBL/GenBank/DDBJ whole genome shotgun (WGS) entry which is preliminary data.</text>
</comment>
<dbReference type="Gene3D" id="3.30.565.10">
    <property type="entry name" value="Histidine kinase-like ATPase, C-terminal domain"/>
    <property type="match status" value="1"/>
</dbReference>
<dbReference type="InterPro" id="IPR004358">
    <property type="entry name" value="Sig_transdc_His_kin-like_C"/>
</dbReference>
<dbReference type="InterPro" id="IPR000700">
    <property type="entry name" value="PAS-assoc_C"/>
</dbReference>
<dbReference type="InterPro" id="IPR003594">
    <property type="entry name" value="HATPase_dom"/>
</dbReference>
<comment type="catalytic activity">
    <reaction evidence="1">
        <text>ATP + protein L-histidine = ADP + protein N-phospho-L-histidine.</text>
        <dbReference type="EC" id="2.7.13.3"/>
    </reaction>
</comment>
<keyword evidence="7" id="KW-0067">ATP-binding</keyword>
<keyword evidence="3" id="KW-0597">Phosphoprotein</keyword>
<dbReference type="InterPro" id="IPR003661">
    <property type="entry name" value="HisK_dim/P_dom"/>
</dbReference>
<dbReference type="InterPro" id="IPR013767">
    <property type="entry name" value="PAS_fold"/>
</dbReference>
<evidence type="ECO:0000256" key="8">
    <source>
        <dbReference type="ARBA" id="ARBA00023012"/>
    </source>
</evidence>
<sequence length="766" mass="85748">MSTASQKLIQSRWPWLAASLILTISLFVSTILGWLWYSDQRAASARELSLDLIWLEQNVTQTLVDNQRILENWSHDLQSNSVRANNDFLVLAAGFVKDNPAVIAIDYLDKNNQRVLGVPTYVERPEKLPPITDPLITEAIHRSNSVKRPVYSKVIEQYAPLWVLVIPISEETSNAGTVLVTYDLDQLLTSQVPWWFVQRYDLSLVNRENKQLSPREVSAIAPDADVHKLNFGPDNSGLSLRASLHSGAHSERLLLMLAVAVGAFGLLIIWLLRLLQRWLRERQAAQLALSQELRFREAMEQSLVTGLLAFDTLGRIIYVNPALCTMLGLAREDLIGTSAPFSFWALDNIDECQAAHDAMLAGDNPDQGRRLAVIGANGETLSVRLFASPLVNNDSSPSGWMASLYDITELQKERESLALSREQLYAVLSGLDAAVYVSAIDDGRLLFRNRHHADLFQFDEDGPCCLMYWPELIQDAQFKSIEFRDRQTERWYHLERRTILWVDGLPVNLDIATDISAERAAADTARERDELLQHTARLANLAEFASGIAHELNQPLAAIANYSAAADAFLEVAPLQTNKVQEAVRRMGEESRRAGKIIHSMRSFIQKRASKHDVHNLVQLLSEPLALVAPLAQRWQLEIVVEAEQRDVLIECDAVMIEQVVFNLIRNALEAMIEQEQTALAAAVVVKIERDQDTVTVSITDRGPGLKDPEKLFQPFYSTKQDGMGLGLAICRTVIESHGGRLWSEPNPLGGTCFSFRLPCVQAEAA</sequence>
<dbReference type="EC" id="2.7.13.3" evidence="2"/>
<evidence type="ECO:0000259" key="11">
    <source>
        <dbReference type="PROSITE" id="PS50112"/>
    </source>
</evidence>